<name>A0A1W1VG45_9BACT</name>
<gene>
    <name evidence="1" type="ORF">SAMN00120144_2111</name>
</gene>
<reference evidence="1 2" key="1">
    <citation type="submission" date="2017-04" db="EMBL/GenBank/DDBJ databases">
        <authorList>
            <person name="Afonso C.L."/>
            <person name="Miller P.J."/>
            <person name="Scott M.A."/>
            <person name="Spackman E."/>
            <person name="Goraichik I."/>
            <person name="Dimitrov K.M."/>
            <person name="Suarez D.L."/>
            <person name="Swayne D.E."/>
        </authorList>
    </citation>
    <scope>NUCLEOTIDE SEQUENCE [LARGE SCALE GENOMIC DNA]</scope>
    <source>
        <strain evidence="1 2">DSM 11622</strain>
    </source>
</reference>
<dbReference type="EMBL" id="FWWW01000058">
    <property type="protein sequence ID" value="SMB92183.1"/>
    <property type="molecule type" value="Genomic_DNA"/>
</dbReference>
<organism evidence="1 2">
    <name type="scientific">Hymenobacter roseosalivarius DSM 11622</name>
    <dbReference type="NCBI Taxonomy" id="645990"/>
    <lineage>
        <taxon>Bacteria</taxon>
        <taxon>Pseudomonadati</taxon>
        <taxon>Bacteroidota</taxon>
        <taxon>Cytophagia</taxon>
        <taxon>Cytophagales</taxon>
        <taxon>Hymenobacteraceae</taxon>
        <taxon>Hymenobacter</taxon>
    </lineage>
</organism>
<evidence type="ECO:0000313" key="2">
    <source>
        <dbReference type="Proteomes" id="UP000192266"/>
    </source>
</evidence>
<protein>
    <submittedName>
        <fullName evidence="1">Uncharacterized protein</fullName>
    </submittedName>
</protein>
<sequence>MHPKPTTFEIERDDLLAYYEASPVYRRRADYTPEAFDGRRRTYFHRLQELLDRYAAAYPHLRDALGLELSRPQRRATSLPGGLVSYEFDGLMLAERLERRVGRLHLLPNATLFSAFIEGPNYYSPVAQQQRFHFERAVKIAKDLAHAVTRELLTTEEVKLALLRLRAFGPLNYPLSNEVLGPTPSPEQAQWWERTGLLADRSYLQATTRSSHEAAYATYNHTQVAALSPLEAQELVSEAKQASLWPKGNAAFSPEFYARYFVHVALPAVHHSPETRVILGVAALYVSPCEALSPDQQKTWLHCLQKIVAEKPALANVFFEALDHTWHSYEKASDRLEKHLRLSRWLSRSAPSSITTFYEALGTHLDLEDDVSIAERIANVLKLARLVQPNRRLYPAHTELSALAADLCNGLYQQLDLRLAADQAALRDLFPLLAFSLDSGEIEVIEEILVEEVVTYEGESTQSSAEKWLEGEGLLAKRIRYRLRAQLLNFTLPFMSDRYQLLKNLLINFSTKDEFEENDQVMLSRYDIDYFIQTCDLLSFN</sequence>
<dbReference type="STRING" id="645990.SAMN00120144_2111"/>
<accession>A0A1W1VG45</accession>
<keyword evidence="2" id="KW-1185">Reference proteome</keyword>
<dbReference type="AlphaFoldDB" id="A0A1W1VG45"/>
<dbReference type="RefSeq" id="WP_084444722.1">
    <property type="nucleotide sequence ID" value="NZ_FWWW01000058.1"/>
</dbReference>
<dbReference type="Proteomes" id="UP000192266">
    <property type="component" value="Unassembled WGS sequence"/>
</dbReference>
<evidence type="ECO:0000313" key="1">
    <source>
        <dbReference type="EMBL" id="SMB92183.1"/>
    </source>
</evidence>
<proteinExistence type="predicted"/>